<name>A0A512JH18_9HYPH</name>
<proteinExistence type="predicted"/>
<evidence type="ECO:0000256" key="1">
    <source>
        <dbReference type="SAM" id="SignalP"/>
    </source>
</evidence>
<dbReference type="Proteomes" id="UP000321750">
    <property type="component" value="Unassembled WGS sequence"/>
</dbReference>
<dbReference type="PROSITE" id="PS51257">
    <property type="entry name" value="PROKAR_LIPOPROTEIN"/>
    <property type="match status" value="1"/>
</dbReference>
<dbReference type="AlphaFoldDB" id="A0A512JH18"/>
<organism evidence="2 3">
    <name type="scientific">Methylobacterium gnaphalii</name>
    <dbReference type="NCBI Taxonomy" id="1010610"/>
    <lineage>
        <taxon>Bacteria</taxon>
        <taxon>Pseudomonadati</taxon>
        <taxon>Pseudomonadota</taxon>
        <taxon>Alphaproteobacteria</taxon>
        <taxon>Hyphomicrobiales</taxon>
        <taxon>Methylobacteriaceae</taxon>
        <taxon>Methylobacterium</taxon>
    </lineage>
</organism>
<keyword evidence="1" id="KW-0732">Signal</keyword>
<evidence type="ECO:0000313" key="2">
    <source>
        <dbReference type="EMBL" id="GEP09260.1"/>
    </source>
</evidence>
<accession>A0A512JH18</accession>
<comment type="caution">
    <text evidence="2">The sequence shown here is derived from an EMBL/GenBank/DDBJ whole genome shotgun (WGS) entry which is preliminary data.</text>
</comment>
<dbReference type="EMBL" id="BJZV01000004">
    <property type="protein sequence ID" value="GEP09260.1"/>
    <property type="molecule type" value="Genomic_DNA"/>
</dbReference>
<protein>
    <submittedName>
        <fullName evidence="2">Uncharacterized protein</fullName>
    </submittedName>
</protein>
<reference evidence="2 3" key="1">
    <citation type="submission" date="2019-07" db="EMBL/GenBank/DDBJ databases">
        <title>Whole genome shotgun sequence of Methylobacterium gnaphalii NBRC 107716.</title>
        <authorList>
            <person name="Hosoyama A."/>
            <person name="Uohara A."/>
            <person name="Ohji S."/>
            <person name="Ichikawa N."/>
        </authorList>
    </citation>
    <scope>NUCLEOTIDE SEQUENCE [LARGE SCALE GENOMIC DNA]</scope>
    <source>
        <strain evidence="2 3">NBRC 107716</strain>
    </source>
</reference>
<sequence length="181" mass="20069">MRWGLAPWGCAMRSILASTFTVAACLALTTAAFAKPVRIAPGNPPITADIPSAWKVSEIDRGIQARTGDDEVYVWFESYMPAQFETLLAEHNAYFKKQGVAITGEAKTQSVEFATYDLKSSDYPATYEKGPTVIRYLSIVPKEEGRRHLLISYWASPAGDKRYDADVNKILESLRASVEAR</sequence>
<feature type="chain" id="PRO_5021843362" evidence="1">
    <location>
        <begin position="35"/>
        <end position="181"/>
    </location>
</feature>
<feature type="signal peptide" evidence="1">
    <location>
        <begin position="1"/>
        <end position="34"/>
    </location>
</feature>
<gene>
    <name evidence="2" type="ORF">MGN01_11050</name>
</gene>
<keyword evidence="3" id="KW-1185">Reference proteome</keyword>
<evidence type="ECO:0000313" key="3">
    <source>
        <dbReference type="Proteomes" id="UP000321750"/>
    </source>
</evidence>